<reference evidence="4 5" key="1">
    <citation type="submission" date="2017-08" db="EMBL/GenBank/DDBJ databases">
        <title>Infants hospitalized years apart are colonized by the same room-sourced microbial strains.</title>
        <authorList>
            <person name="Brooks B."/>
            <person name="Olm M.R."/>
            <person name="Firek B.A."/>
            <person name="Baker R."/>
            <person name="Thomas B.C."/>
            <person name="Morowitz M.J."/>
            <person name="Banfield J.F."/>
        </authorList>
    </citation>
    <scope>NUCLEOTIDE SEQUENCE [LARGE SCALE GENOMIC DNA]</scope>
    <source>
        <strain evidence="4">S2_018_000_R2_104</strain>
    </source>
</reference>
<gene>
    <name evidence="4" type="ORF">DI626_09400</name>
</gene>
<dbReference type="Pfam" id="PF20573">
    <property type="entry name" value="DUF6782"/>
    <property type="match status" value="1"/>
</dbReference>
<evidence type="ECO:0000256" key="2">
    <source>
        <dbReference type="SAM" id="MobiDB-lite"/>
    </source>
</evidence>
<feature type="coiled-coil region" evidence="1">
    <location>
        <begin position="63"/>
        <end position="90"/>
    </location>
</feature>
<sequence length="440" mass="49731">MKKTTDEGKKHTGKGAKRRVCFMAYTLNNTQPVICTLVSDQPYFYMEDEQLPEEDDILGLEEYADFDRDMAELQKKLAAFERLSNTCERDPLTRIEDMTSAIREITGVKAQAEKMLQAADAIATALSKSRMGKALLDFAHDHNVMIVESDQVETAQYDRDAGKIFIHPQTGEHEMFLLAARELRRHWQHRKGVMIHPLTFHPDQAILINRAQEADLTIAMVRVAWELQLAGLREVWDFVEQSPFADVARAFAREAFVDFRSLMTGKASSAAFETWFLSERCRHQDKKLIQAMLADHQGYVFSSMEASKNVSMELISKLGLQPFGKNYLAPYAQTILDDPIFMEVRDRSNANFLWFIKFERSFNEAEQALQSETGSQGPDVLPAQTPTQAGQHDSRTGNNIVSLSTYGVIHKGNGRKRANLDDAADKANVICIPFGNGRQA</sequence>
<keyword evidence="1" id="KW-0175">Coiled coil</keyword>
<feature type="domain" description="DUF6782" evidence="3">
    <location>
        <begin position="114"/>
        <end position="328"/>
    </location>
</feature>
<dbReference type="EMBL" id="QFNK01000226">
    <property type="protein sequence ID" value="PZO83039.1"/>
    <property type="molecule type" value="Genomic_DNA"/>
</dbReference>
<evidence type="ECO:0000256" key="1">
    <source>
        <dbReference type="SAM" id="Coils"/>
    </source>
</evidence>
<dbReference type="InterPro" id="IPR046709">
    <property type="entry name" value="DUF6782"/>
</dbReference>
<feature type="region of interest" description="Disordered" evidence="2">
    <location>
        <begin position="367"/>
        <end position="397"/>
    </location>
</feature>
<evidence type="ECO:0000313" key="4">
    <source>
        <dbReference type="EMBL" id="PZO83039.1"/>
    </source>
</evidence>
<feature type="compositionally biased region" description="Polar residues" evidence="2">
    <location>
        <begin position="384"/>
        <end position="397"/>
    </location>
</feature>
<dbReference type="AlphaFoldDB" id="A0A2W4ZSA2"/>
<evidence type="ECO:0000259" key="3">
    <source>
        <dbReference type="Pfam" id="PF20573"/>
    </source>
</evidence>
<name>A0A2W4ZSA2_9BACT</name>
<comment type="caution">
    <text evidence="4">The sequence shown here is derived from an EMBL/GenBank/DDBJ whole genome shotgun (WGS) entry which is preliminary data.</text>
</comment>
<evidence type="ECO:0000313" key="5">
    <source>
        <dbReference type="Proteomes" id="UP000249557"/>
    </source>
</evidence>
<protein>
    <recommendedName>
        <fullName evidence="3">DUF6782 domain-containing protein</fullName>
    </recommendedName>
</protein>
<organism evidence="4 5">
    <name type="scientific">Micavibrio aeruginosavorus</name>
    <dbReference type="NCBI Taxonomy" id="349221"/>
    <lineage>
        <taxon>Bacteria</taxon>
        <taxon>Pseudomonadati</taxon>
        <taxon>Bdellovibrionota</taxon>
        <taxon>Bdellovibrionia</taxon>
        <taxon>Bdellovibrionales</taxon>
        <taxon>Pseudobdellovibrionaceae</taxon>
        <taxon>Micavibrio</taxon>
    </lineage>
</organism>
<proteinExistence type="predicted"/>
<accession>A0A2W4ZSA2</accession>
<dbReference type="Proteomes" id="UP000249557">
    <property type="component" value="Unassembled WGS sequence"/>
</dbReference>